<dbReference type="OrthoDB" id="1372329at2"/>
<dbReference type="Pfam" id="PF12833">
    <property type="entry name" value="HTH_18"/>
    <property type="match status" value="1"/>
</dbReference>
<dbReference type="SMART" id="SM00342">
    <property type="entry name" value="HTH_ARAC"/>
    <property type="match status" value="1"/>
</dbReference>
<protein>
    <submittedName>
        <fullName evidence="3">Transcriptional regulator, AraC family</fullName>
    </submittedName>
</protein>
<feature type="domain" description="HTH araC/xylS-type" evidence="2">
    <location>
        <begin position="207"/>
        <end position="305"/>
    </location>
</feature>
<reference evidence="3 4" key="1">
    <citation type="submission" date="2009-09" db="EMBL/GenBank/DDBJ databases">
        <authorList>
            <person name="Weinstock G."/>
            <person name="Sodergren E."/>
            <person name="Clifton S."/>
            <person name="Fulton L."/>
            <person name="Fulton B."/>
            <person name="Courtney L."/>
            <person name="Fronick C."/>
            <person name="Harrison M."/>
            <person name="Strong C."/>
            <person name="Farmer C."/>
            <person name="Delahaunty K."/>
            <person name="Markovic C."/>
            <person name="Hall O."/>
            <person name="Minx P."/>
            <person name="Tomlinson C."/>
            <person name="Mitreva M."/>
            <person name="Nelson J."/>
            <person name="Hou S."/>
            <person name="Wollam A."/>
            <person name="Pepin K.H."/>
            <person name="Johnson M."/>
            <person name="Bhonagiri V."/>
            <person name="Nash W.E."/>
            <person name="Warren W."/>
            <person name="Chinwalla A."/>
            <person name="Mardis E.R."/>
            <person name="Wilson R.K."/>
        </authorList>
    </citation>
    <scope>NUCLEOTIDE SEQUENCE [LARGE SCALE GENOMIC DNA]</scope>
    <source>
        <strain evidence="3 4">F0319</strain>
    </source>
</reference>
<dbReference type="Proteomes" id="UP000003327">
    <property type="component" value="Unassembled WGS sequence"/>
</dbReference>
<dbReference type="HOGENOM" id="CLU_000445_88_2_10"/>
<accession>C9MNF0</accession>
<keyword evidence="1" id="KW-0238">DNA-binding</keyword>
<keyword evidence="4" id="KW-1185">Reference proteome</keyword>
<proteinExistence type="predicted"/>
<comment type="caution">
    <text evidence="3">The sequence shown here is derived from an EMBL/GenBank/DDBJ whole genome shotgun (WGS) entry which is preliminary data.</text>
</comment>
<sequence length="324" mass="37046">MIEKEKDSSVSNSSFKEIITRFVSDKPLVRGDVYVGSSFGIAFGLPPFFKPIFEKSNLVRLNVMRVLIVKSGWCEPVINFKRYRCEAGDMLFLNWGVVISDDSFGPGTTFDGFIMTEEYMKMIFHGRLPNVFLSPNFCFSIPLQKSDQDIWEKYIRMLYELAQMKSDSIKDSLNALFASSLSFAASLYQTTMSIDKARWTRNKELVEHFIRLVDEHAKTEHELNFYASKLCVSTHYLGIVVKQETGKTAKNIIDKSLLVLIQLELRYSNKPLKVIADELNFVSISALCKFFKRCTGLTTAAYREMPDTQLSGELSSDILERNLD</sequence>
<evidence type="ECO:0000313" key="4">
    <source>
        <dbReference type="Proteomes" id="UP000003327"/>
    </source>
</evidence>
<evidence type="ECO:0000313" key="3">
    <source>
        <dbReference type="EMBL" id="EEX18962.1"/>
    </source>
</evidence>
<gene>
    <name evidence="3" type="ORF">HMPREF0973_01137</name>
</gene>
<dbReference type="PANTHER" id="PTHR43280">
    <property type="entry name" value="ARAC-FAMILY TRANSCRIPTIONAL REGULATOR"/>
    <property type="match status" value="1"/>
</dbReference>
<dbReference type="GO" id="GO:0003700">
    <property type="term" value="F:DNA-binding transcription factor activity"/>
    <property type="evidence" value="ECO:0007669"/>
    <property type="project" value="InterPro"/>
</dbReference>
<dbReference type="GO" id="GO:0043565">
    <property type="term" value="F:sequence-specific DNA binding"/>
    <property type="evidence" value="ECO:0007669"/>
    <property type="project" value="InterPro"/>
</dbReference>
<evidence type="ECO:0000256" key="1">
    <source>
        <dbReference type="ARBA" id="ARBA00023125"/>
    </source>
</evidence>
<dbReference type="EMBL" id="ACVA01000030">
    <property type="protein sequence ID" value="EEX18962.1"/>
    <property type="molecule type" value="Genomic_DNA"/>
</dbReference>
<dbReference type="InterPro" id="IPR018060">
    <property type="entry name" value="HTH_AraC"/>
</dbReference>
<dbReference type="STRING" id="649761.HMPREF0973_01137"/>
<dbReference type="RefSeq" id="WP_004382786.1">
    <property type="nucleotide sequence ID" value="NZ_GG698713.1"/>
</dbReference>
<dbReference type="PANTHER" id="PTHR43280:SF32">
    <property type="entry name" value="TRANSCRIPTIONAL REGULATORY PROTEIN"/>
    <property type="match status" value="1"/>
</dbReference>
<organism evidence="3 4">
    <name type="scientific">Prevotella veroralis F0319</name>
    <dbReference type="NCBI Taxonomy" id="649761"/>
    <lineage>
        <taxon>Bacteria</taxon>
        <taxon>Pseudomonadati</taxon>
        <taxon>Bacteroidota</taxon>
        <taxon>Bacteroidia</taxon>
        <taxon>Bacteroidales</taxon>
        <taxon>Prevotellaceae</taxon>
        <taxon>Prevotella</taxon>
    </lineage>
</organism>
<dbReference type="Gene3D" id="1.10.10.60">
    <property type="entry name" value="Homeodomain-like"/>
    <property type="match status" value="1"/>
</dbReference>
<evidence type="ECO:0000259" key="2">
    <source>
        <dbReference type="PROSITE" id="PS01124"/>
    </source>
</evidence>
<name>C9MNF0_9BACT</name>
<dbReference type="eggNOG" id="COG2207">
    <property type="taxonomic scope" value="Bacteria"/>
</dbReference>
<dbReference type="AlphaFoldDB" id="C9MNF0"/>
<dbReference type="PROSITE" id="PS01124">
    <property type="entry name" value="HTH_ARAC_FAMILY_2"/>
    <property type="match status" value="1"/>
</dbReference>